<feature type="region of interest" description="Disordered" evidence="1">
    <location>
        <begin position="771"/>
        <end position="826"/>
    </location>
</feature>
<accession>A0AAN7HCU3</accession>
<evidence type="ECO:0000313" key="3">
    <source>
        <dbReference type="Proteomes" id="UP001303760"/>
    </source>
</evidence>
<dbReference type="Proteomes" id="UP001303760">
    <property type="component" value="Unassembled WGS sequence"/>
</dbReference>
<gene>
    <name evidence="2" type="ORF">C8A03DRAFT_14718</name>
</gene>
<feature type="compositionally biased region" description="Polar residues" evidence="1">
    <location>
        <begin position="722"/>
        <end position="744"/>
    </location>
</feature>
<feature type="compositionally biased region" description="Acidic residues" evidence="1">
    <location>
        <begin position="816"/>
        <end position="826"/>
    </location>
</feature>
<reference evidence="2" key="2">
    <citation type="submission" date="2023-05" db="EMBL/GenBank/DDBJ databases">
        <authorList>
            <consortium name="Lawrence Berkeley National Laboratory"/>
            <person name="Steindorff A."/>
            <person name="Hensen N."/>
            <person name="Bonometti L."/>
            <person name="Westerberg I."/>
            <person name="Brannstrom I.O."/>
            <person name="Guillou S."/>
            <person name="Cros-Aarteil S."/>
            <person name="Calhoun S."/>
            <person name="Haridas S."/>
            <person name="Kuo A."/>
            <person name="Mondo S."/>
            <person name="Pangilinan J."/>
            <person name="Riley R."/>
            <person name="Labutti K."/>
            <person name="Andreopoulos B."/>
            <person name="Lipzen A."/>
            <person name="Chen C."/>
            <person name="Yanf M."/>
            <person name="Daum C."/>
            <person name="Ng V."/>
            <person name="Clum A."/>
            <person name="Ohm R."/>
            <person name="Martin F."/>
            <person name="Silar P."/>
            <person name="Natvig D."/>
            <person name="Lalanne C."/>
            <person name="Gautier V."/>
            <person name="Ament-Velasquez S.L."/>
            <person name="Kruys A."/>
            <person name="Hutchinson M.I."/>
            <person name="Powell A.J."/>
            <person name="Barry K."/>
            <person name="Miller A.N."/>
            <person name="Grigoriev I.V."/>
            <person name="Debuchy R."/>
            <person name="Gladieux P."/>
            <person name="Thoren M.H."/>
            <person name="Johannesson H."/>
        </authorList>
    </citation>
    <scope>NUCLEOTIDE SEQUENCE</scope>
    <source>
        <strain evidence="2">CBS 532.94</strain>
    </source>
</reference>
<feature type="compositionally biased region" description="Acidic residues" evidence="1">
    <location>
        <begin position="794"/>
        <end position="806"/>
    </location>
</feature>
<evidence type="ECO:0000256" key="1">
    <source>
        <dbReference type="SAM" id="MobiDB-lite"/>
    </source>
</evidence>
<comment type="caution">
    <text evidence="2">The sequence shown here is derived from an EMBL/GenBank/DDBJ whole genome shotgun (WGS) entry which is preliminary data.</text>
</comment>
<feature type="region of interest" description="Disordered" evidence="1">
    <location>
        <begin position="722"/>
        <end position="746"/>
    </location>
</feature>
<sequence>MSTSTTQDASSAPGHSDPVESAVHPNVVLASHAHFMELVSLRDPIVGDSHGSVLAVVTFPKASNSARACDGRPWQEVQIRMSYEKLIGLGSKKIEAMFSPRAQARFRRRLGFEQQLPAGIQYVVDFTPPSEGPELADLTAALWLPSLVKIWFLAGQYIPDPIMAAPPIPFLRRPLADRAVGAMLVLGHDDVCKRSSCYIDVSEWQPKHGLHGIVDENPGLGHAHIPSWRRVEDYCPVRHRVAIIRVLKAINGDILLLNSAVRMWTVAQVAISLDVPQVVRDPVTQWLIAPPNTKFIEICPEKAFQLAYVLNVPSVLIAAFRILVNELAIDYASSDPWPRRPALTWIQRRRDDYGDYPSDPVEYASRAFAERMNGQLKMLQESEDVFSRLPYPIPEWEKLQYYGSVITSFGPSPLLESYTNLTAALLFVFRSWVERALHIENFPSEYCDVIAAQRKHYIPDAECTPLEDLYKRLNPAQKVLTPFFWDQLMRHQPHASFVTRIYAGHQLRTYAQNFNMRFMEVISDSQSFQSAVDANHPGVADSHLFHRKIDLTHPALADTVSSLSDVKNLKFNLDRFYNELKNSLQALCLRILYRDRDNDSGIPFFLSDHLLLSLDESELNYLPIWADGLDDGSGGVFQDAIPEAEMGPSEPGPGYHTGYTVGVQTGAATETEADYGTIRDNVSTTAPSDLGMAALELQSAPGEGDADGESATVGRSVAVQRSITTTGGATETSSYGGATPSESFATDDGMYADARYAQPAAHQPQGQAIEQYMDEVEAGDGASSSLGGAGGEGIDLDLDSDEEMDWGSDGSSTLDGFEEVDADEAR</sequence>
<feature type="compositionally biased region" description="Polar residues" evidence="1">
    <location>
        <begin position="1"/>
        <end position="10"/>
    </location>
</feature>
<reference evidence="2" key="1">
    <citation type="journal article" date="2023" name="Mol. Phylogenet. Evol.">
        <title>Genome-scale phylogeny and comparative genomics of the fungal order Sordariales.</title>
        <authorList>
            <person name="Hensen N."/>
            <person name="Bonometti L."/>
            <person name="Westerberg I."/>
            <person name="Brannstrom I.O."/>
            <person name="Guillou S."/>
            <person name="Cros-Aarteil S."/>
            <person name="Calhoun S."/>
            <person name="Haridas S."/>
            <person name="Kuo A."/>
            <person name="Mondo S."/>
            <person name="Pangilinan J."/>
            <person name="Riley R."/>
            <person name="LaButti K."/>
            <person name="Andreopoulos B."/>
            <person name="Lipzen A."/>
            <person name="Chen C."/>
            <person name="Yan M."/>
            <person name="Daum C."/>
            <person name="Ng V."/>
            <person name="Clum A."/>
            <person name="Steindorff A."/>
            <person name="Ohm R.A."/>
            <person name="Martin F."/>
            <person name="Silar P."/>
            <person name="Natvig D.O."/>
            <person name="Lalanne C."/>
            <person name="Gautier V."/>
            <person name="Ament-Velasquez S.L."/>
            <person name="Kruys A."/>
            <person name="Hutchinson M.I."/>
            <person name="Powell A.J."/>
            <person name="Barry K."/>
            <person name="Miller A.N."/>
            <person name="Grigoriev I.V."/>
            <person name="Debuchy R."/>
            <person name="Gladieux P."/>
            <person name="Hiltunen Thoren M."/>
            <person name="Johannesson H."/>
        </authorList>
    </citation>
    <scope>NUCLEOTIDE SEQUENCE</scope>
    <source>
        <strain evidence="2">CBS 532.94</strain>
    </source>
</reference>
<dbReference type="EMBL" id="MU860081">
    <property type="protein sequence ID" value="KAK4238848.1"/>
    <property type="molecule type" value="Genomic_DNA"/>
</dbReference>
<name>A0AAN7HCU3_9PEZI</name>
<protein>
    <submittedName>
        <fullName evidence="2">Uncharacterized protein</fullName>
    </submittedName>
</protein>
<keyword evidence="3" id="KW-1185">Reference proteome</keyword>
<evidence type="ECO:0000313" key="2">
    <source>
        <dbReference type="EMBL" id="KAK4238848.1"/>
    </source>
</evidence>
<proteinExistence type="predicted"/>
<feature type="region of interest" description="Disordered" evidence="1">
    <location>
        <begin position="1"/>
        <end position="21"/>
    </location>
</feature>
<organism evidence="2 3">
    <name type="scientific">Achaetomium macrosporum</name>
    <dbReference type="NCBI Taxonomy" id="79813"/>
    <lineage>
        <taxon>Eukaryota</taxon>
        <taxon>Fungi</taxon>
        <taxon>Dikarya</taxon>
        <taxon>Ascomycota</taxon>
        <taxon>Pezizomycotina</taxon>
        <taxon>Sordariomycetes</taxon>
        <taxon>Sordariomycetidae</taxon>
        <taxon>Sordariales</taxon>
        <taxon>Chaetomiaceae</taxon>
        <taxon>Achaetomium</taxon>
    </lineage>
</organism>
<dbReference type="AlphaFoldDB" id="A0AAN7HCU3"/>